<dbReference type="PANTHER" id="PTHR30629:SF2">
    <property type="entry name" value="PROPHAGE INTEGRASE INTS-RELATED"/>
    <property type="match status" value="1"/>
</dbReference>
<gene>
    <name evidence="8" type="ORF">SBA1_100060</name>
</gene>
<comment type="similarity">
    <text evidence="1">Belongs to the 'phage' integrase family.</text>
</comment>
<dbReference type="AlphaFoldDB" id="A0A2U3JW17"/>
<evidence type="ECO:0000313" key="8">
    <source>
        <dbReference type="EMBL" id="SPF31604.1"/>
    </source>
</evidence>
<dbReference type="InterPro" id="IPR011010">
    <property type="entry name" value="DNA_brk_join_enz"/>
</dbReference>
<evidence type="ECO:0000313" key="9">
    <source>
        <dbReference type="Proteomes" id="UP000238701"/>
    </source>
</evidence>
<dbReference type="SUPFAM" id="SSF56349">
    <property type="entry name" value="DNA breaking-rejoining enzymes"/>
    <property type="match status" value="1"/>
</dbReference>
<accession>A0A2U3JW17</accession>
<keyword evidence="2" id="KW-0229">DNA integration</keyword>
<evidence type="ECO:0000256" key="3">
    <source>
        <dbReference type="ARBA" id="ARBA00023125"/>
    </source>
</evidence>
<feature type="domain" description="Tyr recombinase" evidence="6">
    <location>
        <begin position="172"/>
        <end position="351"/>
    </location>
</feature>
<proteinExistence type="inferred from homology"/>
<evidence type="ECO:0000256" key="2">
    <source>
        <dbReference type="ARBA" id="ARBA00022908"/>
    </source>
</evidence>
<dbReference type="Gene3D" id="1.10.443.10">
    <property type="entry name" value="Intergrase catalytic core"/>
    <property type="match status" value="1"/>
</dbReference>
<dbReference type="InterPro" id="IPR044068">
    <property type="entry name" value="CB"/>
</dbReference>
<evidence type="ECO:0000259" key="7">
    <source>
        <dbReference type="PROSITE" id="PS51900"/>
    </source>
</evidence>
<keyword evidence="3 5" id="KW-0238">DNA-binding</keyword>
<dbReference type="Gene3D" id="1.10.150.130">
    <property type="match status" value="1"/>
</dbReference>
<evidence type="ECO:0000256" key="5">
    <source>
        <dbReference type="PROSITE-ProRule" id="PRU01248"/>
    </source>
</evidence>
<dbReference type="GO" id="GO:0015074">
    <property type="term" value="P:DNA integration"/>
    <property type="evidence" value="ECO:0007669"/>
    <property type="project" value="UniProtKB-KW"/>
</dbReference>
<dbReference type="InterPro" id="IPR010998">
    <property type="entry name" value="Integrase_recombinase_N"/>
</dbReference>
<organism evidence="8 9">
    <name type="scientific">Candidatus Sulfotelmatobacter kueseliae</name>
    <dbReference type="NCBI Taxonomy" id="2042962"/>
    <lineage>
        <taxon>Bacteria</taxon>
        <taxon>Pseudomonadati</taxon>
        <taxon>Acidobacteriota</taxon>
        <taxon>Terriglobia</taxon>
        <taxon>Terriglobales</taxon>
        <taxon>Candidatus Korobacteraceae</taxon>
        <taxon>Candidatus Sulfotelmatobacter</taxon>
    </lineage>
</organism>
<dbReference type="EMBL" id="OMOD01000002">
    <property type="protein sequence ID" value="SPF31604.1"/>
    <property type="molecule type" value="Genomic_DNA"/>
</dbReference>
<dbReference type="GO" id="GO:0006310">
    <property type="term" value="P:DNA recombination"/>
    <property type="evidence" value="ECO:0007669"/>
    <property type="project" value="UniProtKB-KW"/>
</dbReference>
<evidence type="ECO:0000256" key="1">
    <source>
        <dbReference type="ARBA" id="ARBA00008857"/>
    </source>
</evidence>
<dbReference type="InterPro" id="IPR050808">
    <property type="entry name" value="Phage_Integrase"/>
</dbReference>
<dbReference type="PANTHER" id="PTHR30629">
    <property type="entry name" value="PROPHAGE INTEGRASE"/>
    <property type="match status" value="1"/>
</dbReference>
<sequence>MGRYQQGYLRKRFGAWHVSYYVTADGQRKLKSHRLCADSETASQAKKLRDDFMREQVNIGVSNEGPMGVVEFWEIYWDFIQDGNLKPSTIHGYRQIWNQHLAPHFGSTMLSDYKTATMTNFLTGLAKTLRPRTLDRIKWLASAIFAHAVATGHCESNPIRDAKVLGKTLPNGVTGFYSLEEIENIISALVDHPDAQLVMALSFFAGLRKGEIQGLQWGDVDAGFIHVRRAFSRGVVSTPKSLDSIRSVPIIGPVKLLLGLVPHDGVWMFINSEGNVRDMEQLARDVIVPCLKKAGLAWRGYHAGRRGLGDALKQLTGSSDAGRDVLGHSTSDVTRDHYEDKQRSRIAALKLLDSSLKQ</sequence>
<dbReference type="InterPro" id="IPR013762">
    <property type="entry name" value="Integrase-like_cat_sf"/>
</dbReference>
<dbReference type="PROSITE" id="PS51898">
    <property type="entry name" value="TYR_RECOMBINASE"/>
    <property type="match status" value="1"/>
</dbReference>
<dbReference type="GO" id="GO:0003677">
    <property type="term" value="F:DNA binding"/>
    <property type="evidence" value="ECO:0007669"/>
    <property type="project" value="UniProtKB-UniRule"/>
</dbReference>
<dbReference type="InterPro" id="IPR004107">
    <property type="entry name" value="Integrase_SAM-like_N"/>
</dbReference>
<dbReference type="Proteomes" id="UP000238701">
    <property type="component" value="Unassembled WGS sequence"/>
</dbReference>
<dbReference type="PROSITE" id="PS51900">
    <property type="entry name" value="CB"/>
    <property type="match status" value="1"/>
</dbReference>
<dbReference type="InterPro" id="IPR002104">
    <property type="entry name" value="Integrase_catalytic"/>
</dbReference>
<reference evidence="9" key="1">
    <citation type="submission" date="2018-02" db="EMBL/GenBank/DDBJ databases">
        <authorList>
            <person name="Hausmann B."/>
        </authorList>
    </citation>
    <scope>NUCLEOTIDE SEQUENCE [LARGE SCALE GENOMIC DNA]</scope>
    <source>
        <strain evidence="9">Peat soil MAG SbA1</strain>
    </source>
</reference>
<keyword evidence="4" id="KW-0233">DNA recombination</keyword>
<evidence type="ECO:0000259" key="6">
    <source>
        <dbReference type="PROSITE" id="PS51898"/>
    </source>
</evidence>
<evidence type="ECO:0000256" key="4">
    <source>
        <dbReference type="ARBA" id="ARBA00023172"/>
    </source>
</evidence>
<feature type="domain" description="Core-binding (CB)" evidence="7">
    <location>
        <begin position="67"/>
        <end position="149"/>
    </location>
</feature>
<protein>
    <submittedName>
        <fullName evidence="8">Uncharacterized protein</fullName>
    </submittedName>
</protein>
<dbReference type="Pfam" id="PF14659">
    <property type="entry name" value="Phage_int_SAM_3"/>
    <property type="match status" value="1"/>
</dbReference>
<name>A0A2U3JW17_9BACT</name>